<keyword evidence="3" id="KW-1185">Reference proteome</keyword>
<sequence length="125" mass="13281">MQVDVEPPMPAGPAFARGPAVVSVSGEIDASNAKDIDSRVEPLFARRHDVIIDLAAVSFIGSCGLWVVVGLPQVARTYGVGCAVVTNDTVDRLLHVVNHCRPPWVFDDRSSATDALATEGLWLAS</sequence>
<evidence type="ECO:0000313" key="2">
    <source>
        <dbReference type="EMBL" id="GAA4385601.1"/>
    </source>
</evidence>
<gene>
    <name evidence="2" type="ORF">GCM10023147_07550</name>
</gene>
<dbReference type="InterPro" id="IPR036513">
    <property type="entry name" value="STAS_dom_sf"/>
</dbReference>
<organism evidence="2 3">
    <name type="scientific">Tsukamurella soli</name>
    <dbReference type="NCBI Taxonomy" id="644556"/>
    <lineage>
        <taxon>Bacteria</taxon>
        <taxon>Bacillati</taxon>
        <taxon>Actinomycetota</taxon>
        <taxon>Actinomycetes</taxon>
        <taxon>Mycobacteriales</taxon>
        <taxon>Tsukamurellaceae</taxon>
        <taxon>Tsukamurella</taxon>
    </lineage>
</organism>
<dbReference type="CDD" id="cd07043">
    <property type="entry name" value="STAS_anti-anti-sigma_factors"/>
    <property type="match status" value="1"/>
</dbReference>
<dbReference type="RefSeq" id="WP_385921371.1">
    <property type="nucleotide sequence ID" value="NZ_JBHTGI010000001.1"/>
</dbReference>
<protein>
    <recommendedName>
        <fullName evidence="1">STAS domain-containing protein</fullName>
    </recommendedName>
</protein>
<evidence type="ECO:0000313" key="3">
    <source>
        <dbReference type="Proteomes" id="UP001500635"/>
    </source>
</evidence>
<feature type="domain" description="STAS" evidence="1">
    <location>
        <begin position="18"/>
        <end position="80"/>
    </location>
</feature>
<accession>A0ABP8J5U3</accession>
<dbReference type="InterPro" id="IPR002645">
    <property type="entry name" value="STAS_dom"/>
</dbReference>
<dbReference type="Pfam" id="PF01740">
    <property type="entry name" value="STAS"/>
    <property type="match status" value="1"/>
</dbReference>
<dbReference type="SUPFAM" id="SSF52091">
    <property type="entry name" value="SpoIIaa-like"/>
    <property type="match status" value="1"/>
</dbReference>
<dbReference type="PROSITE" id="PS50801">
    <property type="entry name" value="STAS"/>
    <property type="match status" value="1"/>
</dbReference>
<dbReference type="EMBL" id="BAABFR010000007">
    <property type="protein sequence ID" value="GAA4385601.1"/>
    <property type="molecule type" value="Genomic_DNA"/>
</dbReference>
<comment type="caution">
    <text evidence="2">The sequence shown here is derived from an EMBL/GenBank/DDBJ whole genome shotgun (WGS) entry which is preliminary data.</text>
</comment>
<proteinExistence type="predicted"/>
<reference evidence="3" key="1">
    <citation type="journal article" date="2019" name="Int. J. Syst. Evol. Microbiol.">
        <title>The Global Catalogue of Microorganisms (GCM) 10K type strain sequencing project: providing services to taxonomists for standard genome sequencing and annotation.</title>
        <authorList>
            <consortium name="The Broad Institute Genomics Platform"/>
            <consortium name="The Broad Institute Genome Sequencing Center for Infectious Disease"/>
            <person name="Wu L."/>
            <person name="Ma J."/>
        </authorList>
    </citation>
    <scope>NUCLEOTIDE SEQUENCE [LARGE SCALE GENOMIC DNA]</scope>
    <source>
        <strain evidence="3">JCM 17688</strain>
    </source>
</reference>
<dbReference type="Proteomes" id="UP001500635">
    <property type="component" value="Unassembled WGS sequence"/>
</dbReference>
<dbReference type="Gene3D" id="3.30.750.24">
    <property type="entry name" value="STAS domain"/>
    <property type="match status" value="1"/>
</dbReference>
<name>A0ABP8J5U3_9ACTN</name>
<evidence type="ECO:0000259" key="1">
    <source>
        <dbReference type="PROSITE" id="PS50801"/>
    </source>
</evidence>